<dbReference type="AlphaFoldDB" id="A0A2J6QJ72"/>
<keyword evidence="3" id="KW-1185">Reference proteome</keyword>
<protein>
    <submittedName>
        <fullName evidence="2">Uncharacterized protein</fullName>
    </submittedName>
</protein>
<evidence type="ECO:0000256" key="1">
    <source>
        <dbReference type="SAM" id="MobiDB-lite"/>
    </source>
</evidence>
<proteinExistence type="predicted"/>
<dbReference type="Proteomes" id="UP000235672">
    <property type="component" value="Unassembled WGS sequence"/>
</dbReference>
<sequence length="199" mass="22291">MFKFKYACQKRIEILRLKIQVQDASFLRPRPCSYKSSTLPEKLSILTRQKLSALVKFCTLHQPALVLFHHVPQTLHEENSVSLLCSAMPYCTSSINGVRGSVTDSTRESPASNQGTADIGSPQMTSSNSVCLDEHELSKQRVLSWLNDTAEPQRLYRPISVWESIEVRIAAAQVQLDTLDTAVMNYSENKACRGSKPFA</sequence>
<evidence type="ECO:0000313" key="2">
    <source>
        <dbReference type="EMBL" id="PMD26313.1"/>
    </source>
</evidence>
<dbReference type="EMBL" id="KZ613468">
    <property type="protein sequence ID" value="PMD26313.1"/>
    <property type="molecule type" value="Genomic_DNA"/>
</dbReference>
<organism evidence="2 3">
    <name type="scientific">Hyaloscypha hepaticicola</name>
    <dbReference type="NCBI Taxonomy" id="2082293"/>
    <lineage>
        <taxon>Eukaryota</taxon>
        <taxon>Fungi</taxon>
        <taxon>Dikarya</taxon>
        <taxon>Ascomycota</taxon>
        <taxon>Pezizomycotina</taxon>
        <taxon>Leotiomycetes</taxon>
        <taxon>Helotiales</taxon>
        <taxon>Hyaloscyphaceae</taxon>
        <taxon>Hyaloscypha</taxon>
    </lineage>
</organism>
<gene>
    <name evidence="2" type="ORF">NA56DRAFT_342018</name>
</gene>
<name>A0A2J6QJ72_9HELO</name>
<reference evidence="2 3" key="1">
    <citation type="submission" date="2016-05" db="EMBL/GenBank/DDBJ databases">
        <title>A degradative enzymes factory behind the ericoid mycorrhizal symbiosis.</title>
        <authorList>
            <consortium name="DOE Joint Genome Institute"/>
            <person name="Martino E."/>
            <person name="Morin E."/>
            <person name="Grelet G."/>
            <person name="Kuo A."/>
            <person name="Kohler A."/>
            <person name="Daghino S."/>
            <person name="Barry K."/>
            <person name="Choi C."/>
            <person name="Cichocki N."/>
            <person name="Clum A."/>
            <person name="Copeland A."/>
            <person name="Hainaut M."/>
            <person name="Haridas S."/>
            <person name="Labutti K."/>
            <person name="Lindquist E."/>
            <person name="Lipzen A."/>
            <person name="Khouja H.-R."/>
            <person name="Murat C."/>
            <person name="Ohm R."/>
            <person name="Olson A."/>
            <person name="Spatafora J."/>
            <person name="Veneault-Fourrey C."/>
            <person name="Henrissat B."/>
            <person name="Grigoriev I."/>
            <person name="Martin F."/>
            <person name="Perotto S."/>
        </authorList>
    </citation>
    <scope>NUCLEOTIDE SEQUENCE [LARGE SCALE GENOMIC DNA]</scope>
    <source>
        <strain evidence="2 3">UAMH 7357</strain>
    </source>
</reference>
<feature type="region of interest" description="Disordered" evidence="1">
    <location>
        <begin position="99"/>
        <end position="126"/>
    </location>
</feature>
<evidence type="ECO:0000313" key="3">
    <source>
        <dbReference type="Proteomes" id="UP000235672"/>
    </source>
</evidence>
<accession>A0A2J6QJ72</accession>